<dbReference type="Proteomes" id="UP000219453">
    <property type="component" value="Unassembled WGS sequence"/>
</dbReference>
<gene>
    <name evidence="3" type="ORF">SAMN06269185_1910</name>
</gene>
<dbReference type="InterPro" id="IPR040624">
    <property type="entry name" value="HalOD1"/>
</dbReference>
<dbReference type="AlphaFoldDB" id="A0A285NTE2"/>
<organism evidence="3 4">
    <name type="scientific">Natronoarchaeum philippinense</name>
    <dbReference type="NCBI Taxonomy" id="558529"/>
    <lineage>
        <taxon>Archaea</taxon>
        <taxon>Methanobacteriati</taxon>
        <taxon>Methanobacteriota</taxon>
        <taxon>Stenosarchaea group</taxon>
        <taxon>Halobacteria</taxon>
        <taxon>Halobacteriales</taxon>
        <taxon>Natronoarchaeaceae</taxon>
    </lineage>
</organism>
<evidence type="ECO:0000313" key="4">
    <source>
        <dbReference type="Proteomes" id="UP000219453"/>
    </source>
</evidence>
<dbReference type="RefSeq" id="WP_097008833.1">
    <property type="nucleotide sequence ID" value="NZ_OBEJ01000002.1"/>
</dbReference>
<evidence type="ECO:0000256" key="1">
    <source>
        <dbReference type="SAM" id="MobiDB-lite"/>
    </source>
</evidence>
<evidence type="ECO:0000313" key="3">
    <source>
        <dbReference type="EMBL" id="SNZ12762.1"/>
    </source>
</evidence>
<feature type="compositionally biased region" description="Low complexity" evidence="1">
    <location>
        <begin position="71"/>
        <end position="84"/>
    </location>
</feature>
<reference evidence="3 4" key="1">
    <citation type="submission" date="2017-09" db="EMBL/GenBank/DDBJ databases">
        <authorList>
            <person name="Ehlers B."/>
            <person name="Leendertz F.H."/>
        </authorList>
    </citation>
    <scope>NUCLEOTIDE SEQUENCE [LARGE SCALE GENOMIC DNA]</scope>
    <source>
        <strain evidence="3 4">DSM 27208</strain>
    </source>
</reference>
<keyword evidence="4" id="KW-1185">Reference proteome</keyword>
<feature type="domain" description="Halobacterial output" evidence="2">
    <location>
        <begin position="5"/>
        <end position="72"/>
    </location>
</feature>
<evidence type="ECO:0000259" key="2">
    <source>
        <dbReference type="Pfam" id="PF18545"/>
    </source>
</evidence>
<dbReference type="EMBL" id="OBEJ01000002">
    <property type="protein sequence ID" value="SNZ12762.1"/>
    <property type="molecule type" value="Genomic_DNA"/>
</dbReference>
<dbReference type="OrthoDB" id="271604at2157"/>
<feature type="region of interest" description="Disordered" evidence="1">
    <location>
        <begin position="69"/>
        <end position="97"/>
    </location>
</feature>
<sequence length="97" mass="9944">MTDTTDALTQTIVLELSAVTGTDPLDLPPLYDAVDLDALKTLVEGCDGAEVQFSAVDCDVTVRGPNDVTVTPAGDRATATAGADSDGESAVQPTFQD</sequence>
<dbReference type="Pfam" id="PF18545">
    <property type="entry name" value="HalOD1"/>
    <property type="match status" value="1"/>
</dbReference>
<proteinExistence type="predicted"/>
<name>A0A285NTE2_NATPI</name>
<accession>A0A285NTE2</accession>
<protein>
    <recommendedName>
        <fullName evidence="2">Halobacterial output domain-containing protein</fullName>
    </recommendedName>
</protein>